<dbReference type="RefSeq" id="WP_119572154.1">
    <property type="nucleotide sequence ID" value="NZ_LR215031.1"/>
</dbReference>
<name>A0A449AYH7_9BACT</name>
<protein>
    <submittedName>
        <fullName evidence="1">Uncharacterized protein</fullName>
    </submittedName>
</protein>
<evidence type="ECO:0000313" key="1">
    <source>
        <dbReference type="EMBL" id="VEU72599.1"/>
    </source>
</evidence>
<evidence type="ECO:0000313" key="2">
    <source>
        <dbReference type="Proteomes" id="UP000289862"/>
    </source>
</evidence>
<dbReference type="Proteomes" id="UP000289862">
    <property type="component" value="Chromosome"/>
</dbReference>
<dbReference type="KEGG" id="mgal:NCTC10186_00063"/>
<dbReference type="OrthoDB" id="397978at2"/>
<dbReference type="AlphaFoldDB" id="A0A449AYH7"/>
<sequence length="235" mass="27625">MNNEEFLKVLEESFLTYLKTSARSNQKLIVLHSAIARDLITKLNDDIYSISSLGYGEGKESKIEGRYFDKLVDITIFENNKPIAGISVKFIMSNYLQNSNNYFETMMGETANIRSAEIAYFQVFIIPRSLPYFDKTNNIQKWEEVTAERLKKYIKLSEDNKNIWMHIPNKTLVFIVDIENNFMSIPKNKEEYQSMYTTNKFKFTISNLNLNFEKNIIYNDYDKFIAKVVNIIKGW</sequence>
<keyword evidence="2" id="KW-1185">Reference proteome</keyword>
<dbReference type="EMBL" id="LR215031">
    <property type="protein sequence ID" value="VEU72599.1"/>
    <property type="molecule type" value="Genomic_DNA"/>
</dbReference>
<gene>
    <name evidence="1" type="ORF">NCTC10186_00063</name>
</gene>
<organism evidence="1 2">
    <name type="scientific">Mycoplasmopsis gallopavonis</name>
    <dbReference type="NCBI Taxonomy" id="76629"/>
    <lineage>
        <taxon>Bacteria</taxon>
        <taxon>Bacillati</taxon>
        <taxon>Mycoplasmatota</taxon>
        <taxon>Mycoplasmoidales</taxon>
        <taxon>Metamycoplasmataceae</taxon>
        <taxon>Mycoplasmopsis</taxon>
    </lineage>
</organism>
<reference evidence="1 2" key="1">
    <citation type="submission" date="2019-01" db="EMBL/GenBank/DDBJ databases">
        <authorList>
            <consortium name="Pathogen Informatics"/>
        </authorList>
    </citation>
    <scope>NUCLEOTIDE SEQUENCE [LARGE SCALE GENOMIC DNA]</scope>
    <source>
        <strain evidence="1 2">NCTC10186</strain>
    </source>
</reference>
<accession>A0A449AYH7</accession>
<proteinExistence type="predicted"/>